<dbReference type="EMBL" id="WJQU01000004">
    <property type="protein sequence ID" value="KAJ6635726.1"/>
    <property type="molecule type" value="Genomic_DNA"/>
</dbReference>
<protein>
    <submittedName>
        <fullName evidence="1">Uncharacterized protein</fullName>
    </submittedName>
</protein>
<accession>A0A9Q0RX58</accession>
<organism evidence="1 2">
    <name type="scientific">Pseudolycoriella hygida</name>
    <dbReference type="NCBI Taxonomy" id="35572"/>
    <lineage>
        <taxon>Eukaryota</taxon>
        <taxon>Metazoa</taxon>
        <taxon>Ecdysozoa</taxon>
        <taxon>Arthropoda</taxon>
        <taxon>Hexapoda</taxon>
        <taxon>Insecta</taxon>
        <taxon>Pterygota</taxon>
        <taxon>Neoptera</taxon>
        <taxon>Endopterygota</taxon>
        <taxon>Diptera</taxon>
        <taxon>Nematocera</taxon>
        <taxon>Sciaroidea</taxon>
        <taxon>Sciaridae</taxon>
        <taxon>Pseudolycoriella</taxon>
    </lineage>
</organism>
<dbReference type="Proteomes" id="UP001151699">
    <property type="component" value="Chromosome C"/>
</dbReference>
<gene>
    <name evidence="1" type="ORF">Bhyg_14312</name>
</gene>
<dbReference type="AlphaFoldDB" id="A0A9Q0RX58"/>
<reference evidence="1" key="1">
    <citation type="submission" date="2022-07" db="EMBL/GenBank/DDBJ databases">
        <authorList>
            <person name="Trinca V."/>
            <person name="Uliana J.V.C."/>
            <person name="Torres T.T."/>
            <person name="Ward R.J."/>
            <person name="Monesi N."/>
        </authorList>
    </citation>
    <scope>NUCLEOTIDE SEQUENCE</scope>
    <source>
        <strain evidence="1">HSMRA1968</strain>
        <tissue evidence="1">Whole embryos</tissue>
    </source>
</reference>
<dbReference type="OrthoDB" id="7951756at2759"/>
<proteinExistence type="predicted"/>
<evidence type="ECO:0000313" key="2">
    <source>
        <dbReference type="Proteomes" id="UP001151699"/>
    </source>
</evidence>
<name>A0A9Q0RX58_9DIPT</name>
<sequence>MLCFNLKLAAFFRAYKEETVRDRSQSLCAPPARAANRDIGALRVLQRRASSAISSATELISRRGVFSRRHYGSVDQVSNQSSDAVYCC</sequence>
<keyword evidence="2" id="KW-1185">Reference proteome</keyword>
<comment type="caution">
    <text evidence="1">The sequence shown here is derived from an EMBL/GenBank/DDBJ whole genome shotgun (WGS) entry which is preliminary data.</text>
</comment>
<evidence type="ECO:0000313" key="1">
    <source>
        <dbReference type="EMBL" id="KAJ6635726.1"/>
    </source>
</evidence>